<name>A0A2S4KUE9_9HYPO</name>
<keyword evidence="9" id="KW-1185">Reference proteome</keyword>
<evidence type="ECO:0000256" key="1">
    <source>
        <dbReference type="ARBA" id="ARBA00004141"/>
    </source>
</evidence>
<feature type="transmembrane region" description="Helical" evidence="6">
    <location>
        <begin position="274"/>
        <end position="294"/>
    </location>
</feature>
<reference evidence="8 9" key="1">
    <citation type="submission" date="2018-01" db="EMBL/GenBank/DDBJ databases">
        <title>Harnessing the power of phylogenomics to disentangle the directionality and signatures of interkingdom host jumping in the parasitic fungal genus Tolypocladium.</title>
        <authorList>
            <person name="Quandt C.A."/>
            <person name="Patterson W."/>
            <person name="Spatafora J.W."/>
        </authorList>
    </citation>
    <scope>NUCLEOTIDE SEQUENCE [LARGE SCALE GENOMIC DNA]</scope>
    <source>
        <strain evidence="8 9">NRBC 100945</strain>
    </source>
</reference>
<dbReference type="SUPFAM" id="SSF103473">
    <property type="entry name" value="MFS general substrate transporter"/>
    <property type="match status" value="1"/>
</dbReference>
<dbReference type="PANTHER" id="PTHR23502:SF134">
    <property type="entry name" value="MAJOR FACILITATOR SUPERFAMILY (MFS) PROFILE DOMAIN-CONTAINING PROTEIN-RELATED"/>
    <property type="match status" value="1"/>
</dbReference>
<feature type="compositionally biased region" description="Low complexity" evidence="5">
    <location>
        <begin position="23"/>
        <end position="40"/>
    </location>
</feature>
<dbReference type="InterPro" id="IPR036259">
    <property type="entry name" value="MFS_trans_sf"/>
</dbReference>
<dbReference type="EMBL" id="PKSG01000646">
    <property type="protein sequence ID" value="POR33818.1"/>
    <property type="molecule type" value="Genomic_DNA"/>
</dbReference>
<feature type="transmembrane region" description="Helical" evidence="6">
    <location>
        <begin position="567"/>
        <end position="584"/>
    </location>
</feature>
<feature type="transmembrane region" description="Helical" evidence="6">
    <location>
        <begin position="526"/>
        <end position="546"/>
    </location>
</feature>
<evidence type="ECO:0000256" key="3">
    <source>
        <dbReference type="ARBA" id="ARBA00022989"/>
    </source>
</evidence>
<keyword evidence="3 6" id="KW-1133">Transmembrane helix</keyword>
<evidence type="ECO:0000256" key="5">
    <source>
        <dbReference type="SAM" id="MobiDB-lite"/>
    </source>
</evidence>
<evidence type="ECO:0000313" key="8">
    <source>
        <dbReference type="EMBL" id="POR33818.1"/>
    </source>
</evidence>
<dbReference type="STRING" id="94208.A0A2S4KUE9"/>
<sequence length="625" mass="67300">MTAPPECAAAPDARRCESAPGPSTGSSDAEPSSSSSVVTVTDDKCQTRGPPAAGLGVDSPVSYLYLTFDTPLPTLPDAQRHQHGAARRGIEPPPCPDLRPYTSPLGWSPARKHVVLALSCIATFLTAYAAGSYSPPAAVMAGALDTSRLVVLVGITTFCLGFAFAPMALAPISEIWGRFPVFVAAGVVFVVFQAVCSVMPHIAGLLAARFLVGAGASVFSAVVGGVIADLWDKQDRNTPMALFSGSVLAGTGAGPLVAAELMQRVGDPTLAWKWAFWHQVIMDAVLVAAFFFFFRESRAPVLLTRKARTLNRWYGELEARGVYGVWIPDPAAMAVAASASSSDSMLEAKHGKPQQGRLQRIRWVVREDEQRPPVARMMALSVQRPFHLLFTEPVVFCFSLWAAFSWGVLYLSFSVVPLLYGTDPDRASRVYVAMMVAAAVATAVSILQQQLLRHPQWRRHDDDGDTVENRFRYSDSRFWALMRRRFPAESPEARLYFSCLAALLLPAGLLGAFLCPRAMDGHAEAVGLGFATWGIYSVYLATFNYLADAYRAYASSALAAQSFCRNVLGGAFPLLTGAMFANLGRRGAGGLLGGIAAALTVIPWVLVLWGGRIRARSRCAISLQQ</sequence>
<feature type="transmembrane region" description="Helical" evidence="6">
    <location>
        <begin position="430"/>
        <end position="448"/>
    </location>
</feature>
<dbReference type="InterPro" id="IPR020846">
    <property type="entry name" value="MFS_dom"/>
</dbReference>
<feature type="transmembrane region" description="Helical" evidence="6">
    <location>
        <begin position="181"/>
        <end position="200"/>
    </location>
</feature>
<feature type="transmembrane region" description="Helical" evidence="6">
    <location>
        <begin position="150"/>
        <end position="169"/>
    </location>
</feature>
<dbReference type="Pfam" id="PF07690">
    <property type="entry name" value="MFS_1"/>
    <property type="match status" value="1"/>
</dbReference>
<keyword evidence="4 6" id="KW-0472">Membrane</keyword>
<feature type="region of interest" description="Disordered" evidence="5">
    <location>
        <begin position="1"/>
        <end position="53"/>
    </location>
</feature>
<evidence type="ECO:0000259" key="7">
    <source>
        <dbReference type="PROSITE" id="PS50850"/>
    </source>
</evidence>
<comment type="caution">
    <text evidence="8">The sequence shown here is derived from an EMBL/GenBank/DDBJ whole genome shotgun (WGS) entry which is preliminary data.</text>
</comment>
<proteinExistence type="predicted"/>
<dbReference type="InterPro" id="IPR011701">
    <property type="entry name" value="MFS"/>
</dbReference>
<dbReference type="OrthoDB" id="6770063at2759"/>
<feature type="transmembrane region" description="Helical" evidence="6">
    <location>
        <begin position="206"/>
        <end position="228"/>
    </location>
</feature>
<gene>
    <name evidence="8" type="ORF">TPAR_05996</name>
</gene>
<dbReference type="PANTHER" id="PTHR23502">
    <property type="entry name" value="MAJOR FACILITATOR SUPERFAMILY"/>
    <property type="match status" value="1"/>
</dbReference>
<organism evidence="8 9">
    <name type="scientific">Tolypocladium paradoxum</name>
    <dbReference type="NCBI Taxonomy" id="94208"/>
    <lineage>
        <taxon>Eukaryota</taxon>
        <taxon>Fungi</taxon>
        <taxon>Dikarya</taxon>
        <taxon>Ascomycota</taxon>
        <taxon>Pezizomycotina</taxon>
        <taxon>Sordariomycetes</taxon>
        <taxon>Hypocreomycetidae</taxon>
        <taxon>Hypocreales</taxon>
        <taxon>Ophiocordycipitaceae</taxon>
        <taxon>Tolypocladium</taxon>
    </lineage>
</organism>
<keyword evidence="2 6" id="KW-0812">Transmembrane</keyword>
<feature type="transmembrane region" description="Helical" evidence="6">
    <location>
        <begin position="240"/>
        <end position="262"/>
    </location>
</feature>
<feature type="transmembrane region" description="Helical" evidence="6">
    <location>
        <begin position="386"/>
        <end position="410"/>
    </location>
</feature>
<accession>A0A2S4KUE9</accession>
<feature type="transmembrane region" description="Helical" evidence="6">
    <location>
        <begin position="590"/>
        <end position="609"/>
    </location>
</feature>
<dbReference type="PROSITE" id="PS50850">
    <property type="entry name" value="MFS"/>
    <property type="match status" value="1"/>
</dbReference>
<feature type="domain" description="Major facilitator superfamily (MFS) profile" evidence="7">
    <location>
        <begin position="115"/>
        <end position="625"/>
    </location>
</feature>
<protein>
    <recommendedName>
        <fullName evidence="7">Major facilitator superfamily (MFS) profile domain-containing protein</fullName>
    </recommendedName>
</protein>
<evidence type="ECO:0000313" key="9">
    <source>
        <dbReference type="Proteomes" id="UP000237481"/>
    </source>
</evidence>
<dbReference type="AlphaFoldDB" id="A0A2S4KUE9"/>
<dbReference type="GO" id="GO:0005886">
    <property type="term" value="C:plasma membrane"/>
    <property type="evidence" value="ECO:0007669"/>
    <property type="project" value="TreeGrafter"/>
</dbReference>
<dbReference type="GO" id="GO:0022857">
    <property type="term" value="F:transmembrane transporter activity"/>
    <property type="evidence" value="ECO:0007669"/>
    <property type="project" value="InterPro"/>
</dbReference>
<comment type="subcellular location">
    <subcellularLocation>
        <location evidence="1">Membrane</location>
        <topology evidence="1">Multi-pass membrane protein</topology>
    </subcellularLocation>
</comment>
<evidence type="ECO:0000256" key="2">
    <source>
        <dbReference type="ARBA" id="ARBA00022692"/>
    </source>
</evidence>
<feature type="transmembrane region" description="Helical" evidence="6">
    <location>
        <begin position="493"/>
        <end position="514"/>
    </location>
</feature>
<feature type="transmembrane region" description="Helical" evidence="6">
    <location>
        <begin position="113"/>
        <end position="130"/>
    </location>
</feature>
<dbReference type="Gene3D" id="1.20.1250.20">
    <property type="entry name" value="MFS general substrate transporter like domains"/>
    <property type="match status" value="1"/>
</dbReference>
<evidence type="ECO:0000256" key="6">
    <source>
        <dbReference type="SAM" id="Phobius"/>
    </source>
</evidence>
<evidence type="ECO:0000256" key="4">
    <source>
        <dbReference type="ARBA" id="ARBA00023136"/>
    </source>
</evidence>
<dbReference type="Proteomes" id="UP000237481">
    <property type="component" value="Unassembled WGS sequence"/>
</dbReference>